<comment type="cofactor">
    <cofactor evidence="1 9">
        <name>pyridoxal 5'-phosphate</name>
        <dbReference type="ChEBI" id="CHEBI:597326"/>
    </cofactor>
</comment>
<gene>
    <name evidence="11" type="primary">eam</name>
    <name evidence="11" type="ORF">MOST_23310</name>
</gene>
<dbReference type="InterPro" id="IPR058240">
    <property type="entry name" value="rSAM_sf"/>
</dbReference>
<dbReference type="SFLD" id="SFLDS00029">
    <property type="entry name" value="Radical_SAM"/>
    <property type="match status" value="1"/>
</dbReference>
<dbReference type="Pfam" id="PF12544">
    <property type="entry name" value="LAM_C"/>
    <property type="match status" value="1"/>
</dbReference>
<proteinExistence type="predicted"/>
<evidence type="ECO:0000259" key="10">
    <source>
        <dbReference type="PROSITE" id="PS51918"/>
    </source>
</evidence>
<dbReference type="PANTHER" id="PTHR30538">
    <property type="entry name" value="LYSINE 2,3-AMINOMUTASE-RELATED"/>
    <property type="match status" value="1"/>
</dbReference>
<keyword evidence="6" id="KW-0408">Iron</keyword>
<keyword evidence="2" id="KW-0004">4Fe-4S</keyword>
<dbReference type="Proteomes" id="UP000239430">
    <property type="component" value="Unassembled WGS sequence"/>
</dbReference>
<dbReference type="EC" id="5.4.3.9" evidence="11"/>
<evidence type="ECO:0000256" key="6">
    <source>
        <dbReference type="ARBA" id="ARBA00023004"/>
    </source>
</evidence>
<sequence>MDKAKEQGKKTECGVGLAFDPNPAANFVSVESERGTIPLYFGVQKTPVQAGVFILPQERRRPVVHVYPNKGRLVSREARREMALQRAAELKARIIDYLDAREAIPSGLEAAAEIEANRQRIMAYFGAGEDDWQDWRWQLQHRITSVDVLEELVPLTEAEKEAIKRVERTYRWAVSPYYLSLMGKDAACPIRRQALPSAAELEDNTGVLDPMDEELTSPAPAITRRYPDRLIINVTNQCAMYCRHCQRRRNIGEVDRGRSRRELEQALEYIRRNEEIRDVLITGGDALMLSDAMIDWLLTELDNIPHVEIKRLGTRVPVTLPQRITPALCQVLAKHPQIYLNTQFNHPREVTAAAKAACDRLVQAGVVLGNQAVLLKGINNHPFIMRKLNQELLKIRVRPYYIFHAKPVKGTTHFITSIEEGVEIMEKLRGYTSGLAVPTYIINAPHGLGKTPILPQYVLARNDNQVVLRTWEKRTLFYPNLGCQKEQAEA</sequence>
<dbReference type="Gene3D" id="3.20.20.70">
    <property type="entry name" value="Aldolase class I"/>
    <property type="match status" value="1"/>
</dbReference>
<keyword evidence="7" id="KW-0411">Iron-sulfur</keyword>
<keyword evidence="12" id="KW-1185">Reference proteome</keyword>
<keyword evidence="3" id="KW-0949">S-adenosyl-L-methionine</keyword>
<dbReference type="PROSITE" id="PS51918">
    <property type="entry name" value="RADICAL_SAM"/>
    <property type="match status" value="1"/>
</dbReference>
<evidence type="ECO:0000256" key="7">
    <source>
        <dbReference type="ARBA" id="ARBA00023014"/>
    </source>
</evidence>
<dbReference type="SFLD" id="SFLDG01070">
    <property type="entry name" value="PLP-dependent"/>
    <property type="match status" value="1"/>
</dbReference>
<evidence type="ECO:0000256" key="5">
    <source>
        <dbReference type="ARBA" id="ARBA00022898"/>
    </source>
</evidence>
<dbReference type="Pfam" id="PF04055">
    <property type="entry name" value="Radical_SAM"/>
    <property type="match status" value="1"/>
</dbReference>
<dbReference type="Gene3D" id="6.10.140.1170">
    <property type="match status" value="1"/>
</dbReference>
<comment type="caution">
    <text evidence="11">The sequence shown here is derived from an EMBL/GenBank/DDBJ whole genome shotgun (WGS) entry which is preliminary data.</text>
</comment>
<keyword evidence="5 9" id="KW-0663">Pyridoxal phosphate</keyword>
<evidence type="ECO:0000256" key="1">
    <source>
        <dbReference type="ARBA" id="ARBA00001933"/>
    </source>
</evidence>
<dbReference type="NCBIfam" id="TIGR00238">
    <property type="entry name" value="KamA family radical SAM protein"/>
    <property type="match status" value="1"/>
</dbReference>
<dbReference type="GO" id="GO:0051539">
    <property type="term" value="F:4 iron, 4 sulfur cluster binding"/>
    <property type="evidence" value="ECO:0007669"/>
    <property type="project" value="UniProtKB-KW"/>
</dbReference>
<evidence type="ECO:0000256" key="8">
    <source>
        <dbReference type="ARBA" id="ARBA00023235"/>
    </source>
</evidence>
<name>A0A9X7J2E1_9FIRM</name>
<feature type="modified residue" description="N6-(pyridoxal phosphate)lysine" evidence="9">
    <location>
        <position position="450"/>
    </location>
</feature>
<evidence type="ECO:0000256" key="3">
    <source>
        <dbReference type="ARBA" id="ARBA00022691"/>
    </source>
</evidence>
<organism evidence="11 12">
    <name type="scientific">Neomoorella stamsii</name>
    <dbReference type="NCBI Taxonomy" id="1266720"/>
    <lineage>
        <taxon>Bacteria</taxon>
        <taxon>Bacillati</taxon>
        <taxon>Bacillota</taxon>
        <taxon>Clostridia</taxon>
        <taxon>Neomoorellales</taxon>
        <taxon>Neomoorellaceae</taxon>
        <taxon>Neomoorella</taxon>
    </lineage>
</organism>
<dbReference type="EMBL" id="PVXL01000050">
    <property type="protein sequence ID" value="PRR71763.1"/>
    <property type="molecule type" value="Genomic_DNA"/>
</dbReference>
<evidence type="ECO:0000313" key="11">
    <source>
        <dbReference type="EMBL" id="PRR71763.1"/>
    </source>
</evidence>
<evidence type="ECO:0000313" key="12">
    <source>
        <dbReference type="Proteomes" id="UP000239430"/>
    </source>
</evidence>
<dbReference type="GO" id="GO:0046872">
    <property type="term" value="F:metal ion binding"/>
    <property type="evidence" value="ECO:0007669"/>
    <property type="project" value="UniProtKB-KW"/>
</dbReference>
<reference evidence="11 12" key="1">
    <citation type="submission" date="2018-03" db="EMBL/GenBank/DDBJ databases">
        <title>Genome sequence of Moorella stamsii DSM 26217.</title>
        <authorList>
            <person name="Poehlein A."/>
            <person name="Daniel R."/>
        </authorList>
    </citation>
    <scope>NUCLEOTIDE SEQUENCE [LARGE SCALE GENOMIC DNA]</scope>
    <source>
        <strain evidence="12">DSM 26217</strain>
    </source>
</reference>
<evidence type="ECO:0000256" key="9">
    <source>
        <dbReference type="PIRSR" id="PIRSR603739-50"/>
    </source>
</evidence>
<keyword evidence="8 11" id="KW-0413">Isomerase</keyword>
<dbReference type="CDD" id="cd01335">
    <property type="entry name" value="Radical_SAM"/>
    <property type="match status" value="1"/>
</dbReference>
<dbReference type="InterPro" id="IPR007197">
    <property type="entry name" value="rSAM"/>
</dbReference>
<dbReference type="InterPro" id="IPR003739">
    <property type="entry name" value="Lys_aminomutase/Glu_NH3_mut"/>
</dbReference>
<dbReference type="GO" id="GO:0016869">
    <property type="term" value="F:intramolecular aminotransferase activity"/>
    <property type="evidence" value="ECO:0007669"/>
    <property type="project" value="InterPro"/>
</dbReference>
<dbReference type="SUPFAM" id="SSF102114">
    <property type="entry name" value="Radical SAM enzymes"/>
    <property type="match status" value="1"/>
</dbReference>
<keyword evidence="4" id="KW-0479">Metal-binding</keyword>
<dbReference type="NCBIfam" id="TIGR04368">
    <property type="entry name" value="Glu_2_3_NH3_mut"/>
    <property type="match status" value="1"/>
</dbReference>
<evidence type="ECO:0000256" key="2">
    <source>
        <dbReference type="ARBA" id="ARBA00022485"/>
    </source>
</evidence>
<dbReference type="InterPro" id="IPR025895">
    <property type="entry name" value="LAM_C_dom"/>
</dbReference>
<dbReference type="SFLD" id="SFLDF00290">
    <property type="entry name" value="glutamate_2_3-aminomutase"/>
    <property type="match status" value="1"/>
</dbReference>
<dbReference type="InterPro" id="IPR030801">
    <property type="entry name" value="Glu_2_3_NH3_mut"/>
</dbReference>
<dbReference type="AlphaFoldDB" id="A0A9X7J2E1"/>
<accession>A0A9X7J2E1</accession>
<dbReference type="InterPro" id="IPR013785">
    <property type="entry name" value="Aldolase_TIM"/>
</dbReference>
<dbReference type="PANTHER" id="PTHR30538:SF1">
    <property type="entry name" value="L-LYSINE 2,3-AMINOMUTASE"/>
    <property type="match status" value="1"/>
</dbReference>
<feature type="domain" description="Radical SAM core" evidence="10">
    <location>
        <begin position="224"/>
        <end position="445"/>
    </location>
</feature>
<evidence type="ECO:0000256" key="4">
    <source>
        <dbReference type="ARBA" id="ARBA00022723"/>
    </source>
</evidence>
<protein>
    <submittedName>
        <fullName evidence="11">Glutamate 2,3-aminomutase</fullName>
        <ecNumber evidence="11">5.4.3.9</ecNumber>
    </submittedName>
</protein>